<evidence type="ECO:0008006" key="4">
    <source>
        <dbReference type="Google" id="ProtNLM"/>
    </source>
</evidence>
<proteinExistence type="predicted"/>
<evidence type="ECO:0000313" key="3">
    <source>
        <dbReference type="Proteomes" id="UP000232122"/>
    </source>
</evidence>
<gene>
    <name evidence="2" type="ORF">CH379_013510</name>
</gene>
<evidence type="ECO:0000313" key="2">
    <source>
        <dbReference type="EMBL" id="MDV6236642.1"/>
    </source>
</evidence>
<protein>
    <recommendedName>
        <fullName evidence="4">Lipoprotein</fullName>
    </recommendedName>
</protein>
<feature type="region of interest" description="Disordered" evidence="1">
    <location>
        <begin position="279"/>
        <end position="309"/>
    </location>
</feature>
<name>A0AAE4QQ25_9LEPT</name>
<keyword evidence="3" id="KW-1185">Reference proteome</keyword>
<reference evidence="2 3" key="1">
    <citation type="journal article" date="2018" name="Microb. Genom.">
        <title>Deciphering the unexplored Leptospira diversity from soils uncovers genomic evolution to virulence.</title>
        <authorList>
            <person name="Thibeaux R."/>
            <person name="Iraola G."/>
            <person name="Ferres I."/>
            <person name="Bierque E."/>
            <person name="Girault D."/>
            <person name="Soupe-Gilbert M.E."/>
            <person name="Picardeau M."/>
            <person name="Goarant C."/>
        </authorList>
    </citation>
    <scope>NUCLEOTIDE SEQUENCE [LARGE SCALE GENOMIC DNA]</scope>
    <source>
        <strain evidence="2 3">ATI7-C-A5</strain>
    </source>
</reference>
<dbReference type="Proteomes" id="UP000232122">
    <property type="component" value="Unassembled WGS sequence"/>
</dbReference>
<sequence length="309" mass="35084">MLIASICICAGFLSSCRTLESFFETIVLTGGVDSTRLSFSTKYSPVQEFIRSNGGTKEPANPDRAVNHDPFKSVPFYTLGSIPRRISSTPFTGYLKFLNFVAYGFTVTAPRTFRGNLINFPDDGRVPTNFTEHVLYGLYPLPEPFGRKAEYLYVDYQVYTTLYLLFLELHNWNLGLGLNFGFSVYDFDVLEREIRVSSTRNKSRMITGVKFLYEYNIGQYFEDSIFYNTYLYFEFSSLGTVDRDPIKQTIPTSVGSVPDLYLTMDTFRIGVRKEIQLSRPTSDDLLRGDSAPGKPSSPPKQTDPVPPRI</sequence>
<accession>A0AAE4QQ25</accession>
<dbReference type="NCBIfam" id="NF047811">
    <property type="entry name" value="LIC10647_lipo"/>
    <property type="match status" value="1"/>
</dbReference>
<dbReference type="AlphaFoldDB" id="A0AAE4QQ25"/>
<dbReference type="EMBL" id="NPEF02000015">
    <property type="protein sequence ID" value="MDV6236642.1"/>
    <property type="molecule type" value="Genomic_DNA"/>
</dbReference>
<organism evidence="2 3">
    <name type="scientific">Leptospira ellisii</name>
    <dbReference type="NCBI Taxonomy" id="2023197"/>
    <lineage>
        <taxon>Bacteria</taxon>
        <taxon>Pseudomonadati</taxon>
        <taxon>Spirochaetota</taxon>
        <taxon>Spirochaetia</taxon>
        <taxon>Leptospirales</taxon>
        <taxon>Leptospiraceae</taxon>
        <taxon>Leptospira</taxon>
    </lineage>
</organism>
<evidence type="ECO:0000256" key="1">
    <source>
        <dbReference type="SAM" id="MobiDB-lite"/>
    </source>
</evidence>
<comment type="caution">
    <text evidence="2">The sequence shown here is derived from an EMBL/GenBank/DDBJ whole genome shotgun (WGS) entry which is preliminary data.</text>
</comment>